<dbReference type="Proteomes" id="UP000230423">
    <property type="component" value="Unassembled WGS sequence"/>
</dbReference>
<organism evidence="1 2">
    <name type="scientific">Teladorsagia circumcincta</name>
    <name type="common">Brown stomach worm</name>
    <name type="synonym">Ostertagia circumcincta</name>
    <dbReference type="NCBI Taxonomy" id="45464"/>
    <lineage>
        <taxon>Eukaryota</taxon>
        <taxon>Metazoa</taxon>
        <taxon>Ecdysozoa</taxon>
        <taxon>Nematoda</taxon>
        <taxon>Chromadorea</taxon>
        <taxon>Rhabditida</taxon>
        <taxon>Rhabditina</taxon>
        <taxon>Rhabditomorpha</taxon>
        <taxon>Strongyloidea</taxon>
        <taxon>Trichostrongylidae</taxon>
        <taxon>Teladorsagia</taxon>
    </lineage>
</organism>
<evidence type="ECO:0000313" key="2">
    <source>
        <dbReference type="Proteomes" id="UP000230423"/>
    </source>
</evidence>
<proteinExistence type="predicted"/>
<gene>
    <name evidence="1" type="ORF">TELCIR_18216</name>
</gene>
<accession>A0A2G9TQN3</accession>
<dbReference type="EMBL" id="KZ355767">
    <property type="protein sequence ID" value="PIO60291.1"/>
    <property type="molecule type" value="Genomic_DNA"/>
</dbReference>
<sequence length="48" mass="5591">MLRPVGLAVRKLSAVHAFPIVDSVYGFLDSVWVKMLRFGKKRINRYRV</sequence>
<protein>
    <submittedName>
        <fullName evidence="1">Uncharacterized protein</fullName>
    </submittedName>
</protein>
<dbReference type="AlphaFoldDB" id="A0A2G9TQN3"/>
<keyword evidence="2" id="KW-1185">Reference proteome</keyword>
<evidence type="ECO:0000313" key="1">
    <source>
        <dbReference type="EMBL" id="PIO60291.1"/>
    </source>
</evidence>
<name>A0A2G9TQN3_TELCI</name>
<reference evidence="1 2" key="1">
    <citation type="submission" date="2015-09" db="EMBL/GenBank/DDBJ databases">
        <title>Draft genome of the parasitic nematode Teladorsagia circumcincta isolate WARC Sus (inbred).</title>
        <authorList>
            <person name="Mitreva M."/>
        </authorList>
    </citation>
    <scope>NUCLEOTIDE SEQUENCE [LARGE SCALE GENOMIC DNA]</scope>
    <source>
        <strain evidence="1 2">S</strain>
    </source>
</reference>